<evidence type="ECO:0000313" key="2">
    <source>
        <dbReference type="EMBL" id="HJC48262.1"/>
    </source>
</evidence>
<dbReference type="InterPro" id="IPR022742">
    <property type="entry name" value="Hydrolase_4"/>
</dbReference>
<feature type="domain" description="Serine aminopeptidase S33" evidence="1">
    <location>
        <begin position="28"/>
        <end position="293"/>
    </location>
</feature>
<evidence type="ECO:0000313" key="3">
    <source>
        <dbReference type="Proteomes" id="UP000823883"/>
    </source>
</evidence>
<dbReference type="PANTHER" id="PTHR11614">
    <property type="entry name" value="PHOSPHOLIPASE-RELATED"/>
    <property type="match status" value="1"/>
</dbReference>
<organism evidence="2 3">
    <name type="scientific">Candidatus Lachnoclostridium pullistercoris</name>
    <dbReference type="NCBI Taxonomy" id="2838632"/>
    <lineage>
        <taxon>Bacteria</taxon>
        <taxon>Bacillati</taxon>
        <taxon>Bacillota</taxon>
        <taxon>Clostridia</taxon>
        <taxon>Lachnospirales</taxon>
        <taxon>Lachnospiraceae</taxon>
    </lineage>
</organism>
<reference evidence="2" key="2">
    <citation type="submission" date="2021-04" db="EMBL/GenBank/DDBJ databases">
        <authorList>
            <person name="Gilroy R."/>
        </authorList>
    </citation>
    <scope>NUCLEOTIDE SEQUENCE</scope>
    <source>
        <strain evidence="2">CHK183-5548</strain>
    </source>
</reference>
<accession>A0A9D2PE39</accession>
<dbReference type="GO" id="GO:0016787">
    <property type="term" value="F:hydrolase activity"/>
    <property type="evidence" value="ECO:0007669"/>
    <property type="project" value="UniProtKB-KW"/>
</dbReference>
<dbReference type="Gene3D" id="3.40.50.1820">
    <property type="entry name" value="alpha/beta hydrolase"/>
    <property type="match status" value="1"/>
</dbReference>
<name>A0A9D2PE39_9FIRM</name>
<dbReference type="AlphaFoldDB" id="A0A9D2PE39"/>
<reference evidence="2" key="1">
    <citation type="journal article" date="2021" name="PeerJ">
        <title>Extensive microbial diversity within the chicken gut microbiome revealed by metagenomics and culture.</title>
        <authorList>
            <person name="Gilroy R."/>
            <person name="Ravi A."/>
            <person name="Getino M."/>
            <person name="Pursley I."/>
            <person name="Horton D.L."/>
            <person name="Alikhan N.F."/>
            <person name="Baker D."/>
            <person name="Gharbi K."/>
            <person name="Hall N."/>
            <person name="Watson M."/>
            <person name="Adriaenssens E.M."/>
            <person name="Foster-Nyarko E."/>
            <person name="Jarju S."/>
            <person name="Secka A."/>
            <person name="Antonio M."/>
            <person name="Oren A."/>
            <person name="Chaudhuri R.R."/>
            <person name="La Ragione R."/>
            <person name="Hildebrand F."/>
            <person name="Pallen M.J."/>
        </authorList>
    </citation>
    <scope>NUCLEOTIDE SEQUENCE</scope>
    <source>
        <strain evidence="2">CHK183-5548</strain>
    </source>
</reference>
<dbReference type="Pfam" id="PF12146">
    <property type="entry name" value="Hydrolase_4"/>
    <property type="match status" value="1"/>
</dbReference>
<dbReference type="SUPFAM" id="SSF53474">
    <property type="entry name" value="alpha/beta-Hydrolases"/>
    <property type="match status" value="1"/>
</dbReference>
<protein>
    <submittedName>
        <fullName evidence="2">Alpha/beta hydrolase</fullName>
    </submittedName>
</protein>
<dbReference type="EMBL" id="DWWL01000059">
    <property type="protein sequence ID" value="HJC48262.1"/>
    <property type="molecule type" value="Genomic_DNA"/>
</dbReference>
<gene>
    <name evidence="2" type="ORF">IAA04_09450</name>
</gene>
<sequence length="320" mass="36728">MAVRETVRVPSSDGVSSLWVTLWEPEEEPKAVLQLVHGMTEHIGRYEELAQFLTARGVAVIGHDQLGHGRTAPSRDQLGFFAEHNGAAYLIQDIRRIRHLAEKRYPQIPGFLLGHSMGSFLVRRYLTRYGKEVDGAVLMGTGDYPAAVLLAALAAVNLTALAEWDRCRSRLLHSLVLGNYNRRIPSPRTGSDWLSRDEERVDQFVRDPYCNFRFSCSAYRDFFHVMLELKSRRVVDRMPRELPIFLMSGSEDPVGAYGKGVRRLFRRYQSMGMTDVKIRLYEGSRHEILNDLDRDQVHRDLTEWIFQQIGKAGEQNSRHI</sequence>
<comment type="caution">
    <text evidence="2">The sequence shown here is derived from an EMBL/GenBank/DDBJ whole genome shotgun (WGS) entry which is preliminary data.</text>
</comment>
<evidence type="ECO:0000259" key="1">
    <source>
        <dbReference type="Pfam" id="PF12146"/>
    </source>
</evidence>
<keyword evidence="2" id="KW-0378">Hydrolase</keyword>
<dbReference type="Proteomes" id="UP000823883">
    <property type="component" value="Unassembled WGS sequence"/>
</dbReference>
<proteinExistence type="predicted"/>
<dbReference type="InterPro" id="IPR029058">
    <property type="entry name" value="AB_hydrolase_fold"/>
</dbReference>
<dbReference type="InterPro" id="IPR051044">
    <property type="entry name" value="MAG_DAG_Lipase"/>
</dbReference>